<keyword evidence="1" id="KW-0812">Transmembrane</keyword>
<feature type="transmembrane region" description="Helical" evidence="1">
    <location>
        <begin position="6"/>
        <end position="29"/>
    </location>
</feature>
<evidence type="ECO:0008006" key="3">
    <source>
        <dbReference type="Google" id="ProtNLM"/>
    </source>
</evidence>
<dbReference type="EMBL" id="CP121194">
    <property type="protein sequence ID" value="XBH08717.1"/>
    <property type="molecule type" value="Genomic_DNA"/>
</dbReference>
<evidence type="ECO:0000256" key="1">
    <source>
        <dbReference type="SAM" id="Phobius"/>
    </source>
</evidence>
<dbReference type="AlphaFoldDB" id="A0AAU7CUX1"/>
<keyword evidence="1" id="KW-0472">Membrane</keyword>
<dbReference type="RefSeq" id="WP_348266227.1">
    <property type="nucleotide sequence ID" value="NZ_CP121194.1"/>
</dbReference>
<feature type="transmembrane region" description="Helical" evidence="1">
    <location>
        <begin position="49"/>
        <end position="71"/>
    </location>
</feature>
<reference evidence="2" key="1">
    <citation type="submission" date="2023-03" db="EMBL/GenBank/DDBJ databases">
        <title>Edaphobacter sp.</title>
        <authorList>
            <person name="Huber K.J."/>
            <person name="Papendorf J."/>
            <person name="Pilke C."/>
            <person name="Bunk B."/>
            <person name="Sproeer C."/>
            <person name="Pester M."/>
        </authorList>
    </citation>
    <scope>NUCLEOTIDE SEQUENCE</scope>
    <source>
        <strain evidence="2">DSM 109919</strain>
    </source>
</reference>
<keyword evidence="1" id="KW-1133">Transmembrane helix</keyword>
<gene>
    <name evidence="2" type="ORF">P4G45_09430</name>
</gene>
<dbReference type="KEGG" id="epl:P4G45_09430"/>
<name>A0AAU7CUX1_9BACT</name>
<sequence>MAGFAVVMTFLTWGFILTIVSIVLSIILFKFAKRSFPTSTYAAKRYRILNAAAPFLALGWLVAALILHAFISNHIAHQSVGYSPDPYVTLPNGYVVGSLNTYSGYVRAPGVTTDVPWVGRGYVRGIIDLEFHDGRFVGTYLDSKSQFQPQGTDHVKNFVFDTRDQSIQTSDTNTAGDFTSQQNSVHQDQNAYWNLYAQNRHSWPTVVFWVILLGGWGALIAVIQLLKPADSLSEHGSI</sequence>
<protein>
    <recommendedName>
        <fullName evidence="3">DUF3592 domain-containing protein</fullName>
    </recommendedName>
</protein>
<accession>A0AAU7CUX1</accession>
<proteinExistence type="predicted"/>
<organism evidence="2">
    <name type="scientific">Edaphobacter paludis</name>
    <dbReference type="NCBI Taxonomy" id="3035702"/>
    <lineage>
        <taxon>Bacteria</taxon>
        <taxon>Pseudomonadati</taxon>
        <taxon>Acidobacteriota</taxon>
        <taxon>Terriglobia</taxon>
        <taxon>Terriglobales</taxon>
        <taxon>Acidobacteriaceae</taxon>
        <taxon>Edaphobacter</taxon>
    </lineage>
</organism>
<evidence type="ECO:0000313" key="2">
    <source>
        <dbReference type="EMBL" id="XBH08717.1"/>
    </source>
</evidence>
<feature type="transmembrane region" description="Helical" evidence="1">
    <location>
        <begin position="206"/>
        <end position="226"/>
    </location>
</feature>